<keyword evidence="2" id="KW-1185">Reference proteome</keyword>
<proteinExistence type="predicted"/>
<dbReference type="RefSeq" id="WP_407031036.1">
    <property type="nucleotide sequence ID" value="NZ_JAQGEF010000007.1"/>
</dbReference>
<reference evidence="1 2" key="1">
    <citation type="submission" date="2022-12" db="EMBL/GenBank/DDBJ databases">
        <title>Chitinophagaceae gen. sp. nov., a new member of the family Chitinophagaceae, isolated from soil in a chemical factory.</title>
        <authorList>
            <person name="Ke Z."/>
        </authorList>
    </citation>
    <scope>NUCLEOTIDE SEQUENCE [LARGE SCALE GENOMIC DNA]</scope>
    <source>
        <strain evidence="1 2">LY-5</strain>
    </source>
</reference>
<dbReference type="Proteomes" id="UP001210231">
    <property type="component" value="Unassembled WGS sequence"/>
</dbReference>
<dbReference type="EMBL" id="JAQGEF010000007">
    <property type="protein sequence ID" value="MDA3614711.1"/>
    <property type="molecule type" value="Genomic_DNA"/>
</dbReference>
<accession>A0ABT4UIP5</accession>
<evidence type="ECO:0000313" key="1">
    <source>
        <dbReference type="EMBL" id="MDA3614711.1"/>
    </source>
</evidence>
<name>A0ABT4UIP5_9BACT</name>
<protein>
    <recommendedName>
        <fullName evidence="3">DUF4249 family protein</fullName>
    </recommendedName>
</protein>
<organism evidence="1 2">
    <name type="scientific">Polluticaenibacter yanchengensis</name>
    <dbReference type="NCBI Taxonomy" id="3014562"/>
    <lineage>
        <taxon>Bacteria</taxon>
        <taxon>Pseudomonadati</taxon>
        <taxon>Bacteroidota</taxon>
        <taxon>Chitinophagia</taxon>
        <taxon>Chitinophagales</taxon>
        <taxon>Chitinophagaceae</taxon>
        <taxon>Polluticaenibacter</taxon>
    </lineage>
</organism>
<evidence type="ECO:0008006" key="3">
    <source>
        <dbReference type="Google" id="ProtNLM"/>
    </source>
</evidence>
<sequence length="321" mass="36240">MANLNQYLNFSVLMDKSLSVPKFILTDTSDYPTGIKADIMAQYVIMQPDGISVTTSLAPVSELPVIANLRLNSQNNFQRGDYKIKYIVKHFDYDDSESNYEYSLDFRPNQTNINFDVQPFIPQASVIDTTSYSLEEYTVSEINRFWSVKISELNTTISGTGIKIPLIFAGKYYDSRYEATLTATIDYSKTGDGRLTLRDLQNGFRKLDLFAPKCIDTLTEMVNSLNQAPSCGCSKTQEANFTYAFSLLSAFINAGKCNKYQQAYHLLLELYKVLDIDITKHNGEEIKPYSFYCGCGSEVSYGFKVNNKLLIINGNKIIINA</sequence>
<gene>
    <name evidence="1" type="ORF">O3P16_07820</name>
</gene>
<comment type="caution">
    <text evidence="1">The sequence shown here is derived from an EMBL/GenBank/DDBJ whole genome shotgun (WGS) entry which is preliminary data.</text>
</comment>
<evidence type="ECO:0000313" key="2">
    <source>
        <dbReference type="Proteomes" id="UP001210231"/>
    </source>
</evidence>